<feature type="compositionally biased region" description="Low complexity" evidence="5">
    <location>
        <begin position="153"/>
        <end position="168"/>
    </location>
</feature>
<feature type="region of interest" description="Disordered" evidence="5">
    <location>
        <begin position="1"/>
        <end position="219"/>
    </location>
</feature>
<dbReference type="Proteomes" id="UP000799757">
    <property type="component" value="Unassembled WGS sequence"/>
</dbReference>
<feature type="compositionally biased region" description="Polar residues" evidence="5">
    <location>
        <begin position="74"/>
        <end position="97"/>
    </location>
</feature>
<evidence type="ECO:0000259" key="6">
    <source>
        <dbReference type="PROSITE" id="PS50089"/>
    </source>
</evidence>
<evidence type="ECO:0000256" key="2">
    <source>
        <dbReference type="ARBA" id="ARBA00022771"/>
    </source>
</evidence>
<dbReference type="InterPro" id="IPR013083">
    <property type="entry name" value="Znf_RING/FYVE/PHD"/>
</dbReference>
<evidence type="ECO:0000313" key="8">
    <source>
        <dbReference type="Proteomes" id="UP000799757"/>
    </source>
</evidence>
<feature type="domain" description="RING-type" evidence="6">
    <location>
        <begin position="240"/>
        <end position="289"/>
    </location>
</feature>
<dbReference type="InterPro" id="IPR017907">
    <property type="entry name" value="Znf_RING_CS"/>
</dbReference>
<feature type="compositionally biased region" description="Polar residues" evidence="5">
    <location>
        <begin position="118"/>
        <end position="130"/>
    </location>
</feature>
<dbReference type="InterPro" id="IPR018957">
    <property type="entry name" value="Znf_C3HC4_RING-type"/>
</dbReference>
<proteinExistence type="predicted"/>
<dbReference type="PROSITE" id="PS50089">
    <property type="entry name" value="ZF_RING_2"/>
    <property type="match status" value="1"/>
</dbReference>
<keyword evidence="3" id="KW-0862">Zinc</keyword>
<feature type="compositionally biased region" description="Basic and acidic residues" evidence="5">
    <location>
        <begin position="22"/>
        <end position="31"/>
    </location>
</feature>
<dbReference type="GO" id="GO:0008270">
    <property type="term" value="F:zinc ion binding"/>
    <property type="evidence" value="ECO:0007669"/>
    <property type="project" value="UniProtKB-KW"/>
</dbReference>
<evidence type="ECO:0000256" key="4">
    <source>
        <dbReference type="PROSITE-ProRule" id="PRU00175"/>
    </source>
</evidence>
<sequence>MFDGRDSPCNCGNCPTRPCRYGNDREEETRIIRSPSTQSLTRPPGPPLPSLVGDLGGRGMDSSPQPQDPPQFRVSVSETGAVDTSRSISATKGTSSAPMVAWAPPCAQGETSKGEIRQATSPAEATSERSPTPPVPRLNAEKEWSTRSSTRKLPSSTPLRRSSLASSLGEPWMSQNLGSYRPRTPSVSSMGRHASCSSPRRSSNLAAGPEPARRSSASANVSPSTFDFLRFSTLAPDASCAICGEITESRKLKACGHRVCKTCLGRGLERKRGLTRGAREYWDGKCAVCGKGILEF</sequence>
<dbReference type="SMART" id="SM00184">
    <property type="entry name" value="RING"/>
    <property type="match status" value="1"/>
</dbReference>
<name>A0A6A6XEI6_9PLEO</name>
<protein>
    <recommendedName>
        <fullName evidence="6">RING-type domain-containing protein</fullName>
    </recommendedName>
</protein>
<evidence type="ECO:0000256" key="3">
    <source>
        <dbReference type="ARBA" id="ARBA00022833"/>
    </source>
</evidence>
<keyword evidence="8" id="KW-1185">Reference proteome</keyword>
<dbReference type="PROSITE" id="PS00518">
    <property type="entry name" value="ZF_RING_1"/>
    <property type="match status" value="1"/>
</dbReference>
<gene>
    <name evidence="7" type="ORF">K505DRAFT_336905</name>
</gene>
<dbReference type="AlphaFoldDB" id="A0A6A6XEI6"/>
<accession>A0A6A6XEI6</accession>
<dbReference type="InterPro" id="IPR001841">
    <property type="entry name" value="Znf_RING"/>
</dbReference>
<dbReference type="Gene3D" id="3.30.40.10">
    <property type="entry name" value="Zinc/RING finger domain, C3HC4 (zinc finger)"/>
    <property type="match status" value="1"/>
</dbReference>
<evidence type="ECO:0000256" key="1">
    <source>
        <dbReference type="ARBA" id="ARBA00022723"/>
    </source>
</evidence>
<evidence type="ECO:0000313" key="7">
    <source>
        <dbReference type="EMBL" id="KAF2794453.1"/>
    </source>
</evidence>
<dbReference type="SUPFAM" id="SSF57850">
    <property type="entry name" value="RING/U-box"/>
    <property type="match status" value="1"/>
</dbReference>
<dbReference type="Pfam" id="PF00097">
    <property type="entry name" value="zf-C3HC4"/>
    <property type="match status" value="1"/>
</dbReference>
<reference evidence="7" key="1">
    <citation type="journal article" date="2020" name="Stud. Mycol.">
        <title>101 Dothideomycetes genomes: a test case for predicting lifestyles and emergence of pathogens.</title>
        <authorList>
            <person name="Haridas S."/>
            <person name="Albert R."/>
            <person name="Binder M."/>
            <person name="Bloem J."/>
            <person name="Labutti K."/>
            <person name="Salamov A."/>
            <person name="Andreopoulos B."/>
            <person name="Baker S."/>
            <person name="Barry K."/>
            <person name="Bills G."/>
            <person name="Bluhm B."/>
            <person name="Cannon C."/>
            <person name="Castanera R."/>
            <person name="Culley D."/>
            <person name="Daum C."/>
            <person name="Ezra D."/>
            <person name="Gonzalez J."/>
            <person name="Henrissat B."/>
            <person name="Kuo A."/>
            <person name="Liang C."/>
            <person name="Lipzen A."/>
            <person name="Lutzoni F."/>
            <person name="Magnuson J."/>
            <person name="Mondo S."/>
            <person name="Nolan M."/>
            <person name="Ohm R."/>
            <person name="Pangilinan J."/>
            <person name="Park H.-J."/>
            <person name="Ramirez L."/>
            <person name="Alfaro M."/>
            <person name="Sun H."/>
            <person name="Tritt A."/>
            <person name="Yoshinaga Y."/>
            <person name="Zwiers L.-H."/>
            <person name="Turgeon B."/>
            <person name="Goodwin S."/>
            <person name="Spatafora J."/>
            <person name="Crous P."/>
            <person name="Grigoriev I."/>
        </authorList>
    </citation>
    <scope>NUCLEOTIDE SEQUENCE</scope>
    <source>
        <strain evidence="7">CBS 109.77</strain>
    </source>
</reference>
<organism evidence="7 8">
    <name type="scientific">Melanomma pulvis-pyrius CBS 109.77</name>
    <dbReference type="NCBI Taxonomy" id="1314802"/>
    <lineage>
        <taxon>Eukaryota</taxon>
        <taxon>Fungi</taxon>
        <taxon>Dikarya</taxon>
        <taxon>Ascomycota</taxon>
        <taxon>Pezizomycotina</taxon>
        <taxon>Dothideomycetes</taxon>
        <taxon>Pleosporomycetidae</taxon>
        <taxon>Pleosporales</taxon>
        <taxon>Melanommataceae</taxon>
        <taxon>Melanomma</taxon>
    </lineage>
</organism>
<keyword evidence="1" id="KW-0479">Metal-binding</keyword>
<keyword evidence="2 4" id="KW-0863">Zinc-finger</keyword>
<feature type="compositionally biased region" description="Polar residues" evidence="5">
    <location>
        <begin position="185"/>
        <end position="205"/>
    </location>
</feature>
<dbReference type="EMBL" id="MU001890">
    <property type="protein sequence ID" value="KAF2794453.1"/>
    <property type="molecule type" value="Genomic_DNA"/>
</dbReference>
<evidence type="ECO:0000256" key="5">
    <source>
        <dbReference type="SAM" id="MobiDB-lite"/>
    </source>
</evidence>